<reference evidence="14" key="2">
    <citation type="journal article" date="2013" name="Nat. Genet.">
        <title>The genome of the platyfish, Xiphophorus maculatus, provides insights into evolutionary adaptation and several complex traits.</title>
        <authorList>
            <person name="Schartl M."/>
            <person name="Walter R.B."/>
            <person name="Shen Y."/>
            <person name="Garcia T."/>
            <person name="Catchen J."/>
            <person name="Amores A."/>
            <person name="Braasch I."/>
            <person name="Chalopin D."/>
            <person name="Volff J.N."/>
            <person name="Lesch K.P."/>
            <person name="Bisazza A."/>
            <person name="Minx P."/>
            <person name="Hillier L."/>
            <person name="Wilson R.K."/>
            <person name="Fuerstenberg S."/>
            <person name="Boore J."/>
            <person name="Searle S."/>
            <person name="Postlethwait J.H."/>
            <person name="Warren W.C."/>
        </authorList>
    </citation>
    <scope>NUCLEOTIDE SEQUENCE [LARGE SCALE GENOMIC DNA]</scope>
    <source>
        <strain evidence="14">JP 163 A</strain>
    </source>
</reference>
<dbReference type="PROSITE" id="PS00028">
    <property type="entry name" value="ZINC_FINGER_C2H2_1"/>
    <property type="match status" value="7"/>
</dbReference>
<dbReference type="FunFam" id="3.30.160.60:FF:001480">
    <property type="entry name" value="Si:cabz01071911.3"/>
    <property type="match status" value="3"/>
</dbReference>
<dbReference type="InterPro" id="IPR036236">
    <property type="entry name" value="Znf_C2H2_sf"/>
</dbReference>
<dbReference type="OMA" id="CGYKCSV"/>
<keyword evidence="9" id="KW-0804">Transcription</keyword>
<keyword evidence="6" id="KW-0862">Zinc</keyword>
<dbReference type="InParanoid" id="A0A3B5QDV4"/>
<evidence type="ECO:0000256" key="11">
    <source>
        <dbReference type="PROSITE-ProRule" id="PRU00042"/>
    </source>
</evidence>
<dbReference type="GeneTree" id="ENSGT01150000286936"/>
<dbReference type="Proteomes" id="UP000002852">
    <property type="component" value="Unassembled WGS sequence"/>
</dbReference>
<keyword evidence="4" id="KW-0677">Repeat</keyword>
<evidence type="ECO:0000313" key="13">
    <source>
        <dbReference type="Ensembl" id="ENSXMAP00000029201.1"/>
    </source>
</evidence>
<dbReference type="GO" id="GO:0003677">
    <property type="term" value="F:DNA binding"/>
    <property type="evidence" value="ECO:0007669"/>
    <property type="project" value="UniProtKB-KW"/>
</dbReference>
<evidence type="ECO:0000256" key="4">
    <source>
        <dbReference type="ARBA" id="ARBA00022737"/>
    </source>
</evidence>
<dbReference type="SMART" id="SM00355">
    <property type="entry name" value="ZnF_C2H2"/>
    <property type="match status" value="8"/>
</dbReference>
<feature type="domain" description="C2H2-type" evidence="12">
    <location>
        <begin position="336"/>
        <end position="363"/>
    </location>
</feature>
<dbReference type="FunFam" id="3.30.160.60:FF:001573">
    <property type="entry name" value="Zinc finger protein 407"/>
    <property type="match status" value="2"/>
</dbReference>
<dbReference type="Gene3D" id="3.30.160.60">
    <property type="entry name" value="Classic Zinc Finger"/>
    <property type="match status" value="8"/>
</dbReference>
<feature type="domain" description="C2H2-type" evidence="12">
    <location>
        <begin position="196"/>
        <end position="223"/>
    </location>
</feature>
<dbReference type="RefSeq" id="XP_023207621.1">
    <property type="nucleotide sequence ID" value="XM_023351853.1"/>
</dbReference>
<dbReference type="GO" id="GO:0008270">
    <property type="term" value="F:zinc ion binding"/>
    <property type="evidence" value="ECO:0007669"/>
    <property type="project" value="UniProtKB-KW"/>
</dbReference>
<dbReference type="OrthoDB" id="6077919at2759"/>
<dbReference type="GO" id="GO:0005634">
    <property type="term" value="C:nucleus"/>
    <property type="evidence" value="ECO:0007669"/>
    <property type="project" value="UniProtKB-SubCell"/>
</dbReference>
<dbReference type="GeneID" id="111612045"/>
<feature type="domain" description="C2H2-type" evidence="12">
    <location>
        <begin position="364"/>
        <end position="391"/>
    </location>
</feature>
<keyword evidence="10" id="KW-0539">Nucleus</keyword>
<reference evidence="13" key="3">
    <citation type="submission" date="2025-08" db="UniProtKB">
        <authorList>
            <consortium name="Ensembl"/>
        </authorList>
    </citation>
    <scope>IDENTIFICATION</scope>
    <source>
        <strain evidence="13">JP 163 A</strain>
    </source>
</reference>
<reference evidence="13" key="4">
    <citation type="submission" date="2025-09" db="UniProtKB">
        <authorList>
            <consortium name="Ensembl"/>
        </authorList>
    </citation>
    <scope>IDENTIFICATION</scope>
    <source>
        <strain evidence="13">JP 163 A</strain>
    </source>
</reference>
<dbReference type="FunFam" id="3.30.160.60:FF:000733">
    <property type="entry name" value="Zinc finger protein 236 variant"/>
    <property type="match status" value="1"/>
</dbReference>
<organism evidence="13 14">
    <name type="scientific">Xiphophorus maculatus</name>
    <name type="common">Southern platyfish</name>
    <name type="synonym">Platypoecilus maculatus</name>
    <dbReference type="NCBI Taxonomy" id="8083"/>
    <lineage>
        <taxon>Eukaryota</taxon>
        <taxon>Metazoa</taxon>
        <taxon>Chordata</taxon>
        <taxon>Craniata</taxon>
        <taxon>Vertebrata</taxon>
        <taxon>Euteleostomi</taxon>
        <taxon>Actinopterygii</taxon>
        <taxon>Neopterygii</taxon>
        <taxon>Teleostei</taxon>
        <taxon>Neoteleostei</taxon>
        <taxon>Acanthomorphata</taxon>
        <taxon>Ovalentaria</taxon>
        <taxon>Atherinomorphae</taxon>
        <taxon>Cyprinodontiformes</taxon>
        <taxon>Poeciliidae</taxon>
        <taxon>Poeciliinae</taxon>
        <taxon>Xiphophorus</taxon>
    </lineage>
</organism>
<evidence type="ECO:0000256" key="1">
    <source>
        <dbReference type="ARBA" id="ARBA00004123"/>
    </source>
</evidence>
<evidence type="ECO:0000256" key="10">
    <source>
        <dbReference type="ARBA" id="ARBA00023242"/>
    </source>
</evidence>
<proteinExistence type="inferred from homology"/>
<reference evidence="14" key="1">
    <citation type="submission" date="2012-01" db="EMBL/GenBank/DDBJ databases">
        <authorList>
            <person name="Walter R."/>
            <person name="Schartl M."/>
            <person name="Warren W."/>
        </authorList>
    </citation>
    <scope>NUCLEOTIDE SEQUENCE [LARGE SCALE GENOMIC DNA]</scope>
    <source>
        <strain evidence="14">JP 163 A</strain>
    </source>
</reference>
<keyword evidence="14" id="KW-1185">Reference proteome</keyword>
<feature type="domain" description="C2H2-type" evidence="12">
    <location>
        <begin position="308"/>
        <end position="335"/>
    </location>
</feature>
<dbReference type="PANTHER" id="PTHR24379">
    <property type="entry name" value="KRAB AND ZINC FINGER DOMAIN-CONTAINING"/>
    <property type="match status" value="1"/>
</dbReference>
<evidence type="ECO:0000256" key="3">
    <source>
        <dbReference type="ARBA" id="ARBA00022723"/>
    </source>
</evidence>
<name>A0A3B5QDV4_XIPMA</name>
<feature type="domain" description="C2H2-type" evidence="12">
    <location>
        <begin position="392"/>
        <end position="419"/>
    </location>
</feature>
<evidence type="ECO:0000259" key="12">
    <source>
        <dbReference type="PROSITE" id="PS50157"/>
    </source>
</evidence>
<comment type="similarity">
    <text evidence="2">Belongs to the krueppel C2H2-type zinc-finger protein family.</text>
</comment>
<dbReference type="Ensembl" id="ENSXMAT00000033915.1">
    <property type="protein sequence ID" value="ENSXMAP00000029201.1"/>
    <property type="gene ID" value="ENSXMAG00000021840.1"/>
</dbReference>
<keyword evidence="3" id="KW-0479">Metal-binding</keyword>
<dbReference type="SUPFAM" id="SSF57667">
    <property type="entry name" value="beta-beta-alpha zinc fingers"/>
    <property type="match status" value="4"/>
</dbReference>
<evidence type="ECO:0000256" key="8">
    <source>
        <dbReference type="ARBA" id="ARBA00023125"/>
    </source>
</evidence>
<evidence type="ECO:0000256" key="9">
    <source>
        <dbReference type="ARBA" id="ARBA00023163"/>
    </source>
</evidence>
<evidence type="ECO:0000256" key="6">
    <source>
        <dbReference type="ARBA" id="ARBA00022833"/>
    </source>
</evidence>
<accession>A0A3B5QDV4</accession>
<evidence type="ECO:0000256" key="5">
    <source>
        <dbReference type="ARBA" id="ARBA00022771"/>
    </source>
</evidence>
<dbReference type="Pfam" id="PF00096">
    <property type="entry name" value="zf-C2H2"/>
    <property type="match status" value="7"/>
</dbReference>
<evidence type="ECO:0000256" key="7">
    <source>
        <dbReference type="ARBA" id="ARBA00023015"/>
    </source>
</evidence>
<feature type="domain" description="C2H2-type" evidence="12">
    <location>
        <begin position="252"/>
        <end position="279"/>
    </location>
</feature>
<evidence type="ECO:0000313" key="14">
    <source>
        <dbReference type="Proteomes" id="UP000002852"/>
    </source>
</evidence>
<sequence length="421" mass="48410">MEHRGKTLGADFNPNILLHRFDAQQTLLLKEDAPEEYGHDIQGSESLPPTMTEDDEVFLLSSHLHQYHIQDRELPEVHYEAVEPIKNQDHEDYSNSSETELIEEEDEEMGEAAVNVFCQLEQLPNYRQGNDSKVSHSANGSPISEDKMTFFTSKKTLDSIRKVEVEMKISCDDNGKIWNRNPTSKRDARTLAGHEHLCKLCGHTFNDRRNLDTHTRSHTGKKPFSCDLCGYKCSEKSNLNVHMRIHTGEKPFSCDLCGYKCSVKASLNVHMRIHTGDKPFSCDVCGYRCRDKSSLNKHMRVYTRDKPFSCDVCLQRFSQKGRLNQHMKIHTGEKPFSCDLCGYRCSVKSNLNVHMRIHTGEKPFSCHLCGYRCSVKASLKKHTRIHTGYKPFSCDVCLQRFSQKGHLKRHMKIHTGEKPFI</sequence>
<dbReference type="PANTHER" id="PTHR24379:SF121">
    <property type="entry name" value="C2H2-TYPE DOMAIN-CONTAINING PROTEIN"/>
    <property type="match status" value="1"/>
</dbReference>
<dbReference type="PROSITE" id="PS50157">
    <property type="entry name" value="ZINC_FINGER_C2H2_2"/>
    <property type="match status" value="8"/>
</dbReference>
<dbReference type="FunFam" id="3.30.160.60:FF:000624">
    <property type="entry name" value="zinc finger protein 697"/>
    <property type="match status" value="1"/>
</dbReference>
<comment type="subcellular location">
    <subcellularLocation>
        <location evidence="1">Nucleus</location>
    </subcellularLocation>
</comment>
<feature type="domain" description="C2H2-type" evidence="12">
    <location>
        <begin position="280"/>
        <end position="307"/>
    </location>
</feature>
<keyword evidence="5 11" id="KW-0863">Zinc-finger</keyword>
<dbReference type="AlphaFoldDB" id="A0A3B5QDV4"/>
<evidence type="ECO:0000256" key="2">
    <source>
        <dbReference type="ARBA" id="ARBA00006991"/>
    </source>
</evidence>
<protein>
    <submittedName>
        <fullName evidence="13">Oocyte zinc finger protein XlCOF20-like</fullName>
    </submittedName>
</protein>
<dbReference type="KEGG" id="xma:111612045"/>
<keyword evidence="8" id="KW-0238">DNA-binding</keyword>
<dbReference type="InterPro" id="IPR013087">
    <property type="entry name" value="Znf_C2H2_type"/>
</dbReference>
<feature type="domain" description="C2H2-type" evidence="12">
    <location>
        <begin position="224"/>
        <end position="251"/>
    </location>
</feature>
<keyword evidence="7" id="KW-0805">Transcription regulation</keyword>